<protein>
    <submittedName>
        <fullName evidence="1">Uncharacterized protein</fullName>
    </submittedName>
</protein>
<dbReference type="Proteomes" id="UP001172457">
    <property type="component" value="Chromosome 4"/>
</dbReference>
<accession>A0AA38TFH6</accession>
<dbReference type="Gene3D" id="2.60.120.650">
    <property type="entry name" value="Cupin"/>
    <property type="match status" value="1"/>
</dbReference>
<reference evidence="1" key="1">
    <citation type="submission" date="2023-03" db="EMBL/GenBank/DDBJ databases">
        <title>Chromosome-scale reference genome and RAD-based genetic map of yellow starthistle (Centaurea solstitialis) reveal putative structural variation and QTLs associated with invader traits.</title>
        <authorList>
            <person name="Reatini B."/>
            <person name="Cang F.A."/>
            <person name="Jiang Q."/>
            <person name="Mckibben M.T.W."/>
            <person name="Barker M.S."/>
            <person name="Rieseberg L.H."/>
            <person name="Dlugosch K.M."/>
        </authorList>
    </citation>
    <scope>NUCLEOTIDE SEQUENCE</scope>
    <source>
        <strain evidence="1">CAN-66</strain>
        <tissue evidence="1">Leaf</tissue>
    </source>
</reference>
<name>A0AA38TFH6_9ASTR</name>
<keyword evidence="2" id="KW-1185">Reference proteome</keyword>
<organism evidence="1 2">
    <name type="scientific">Centaurea solstitialis</name>
    <name type="common">yellow star-thistle</name>
    <dbReference type="NCBI Taxonomy" id="347529"/>
    <lineage>
        <taxon>Eukaryota</taxon>
        <taxon>Viridiplantae</taxon>
        <taxon>Streptophyta</taxon>
        <taxon>Embryophyta</taxon>
        <taxon>Tracheophyta</taxon>
        <taxon>Spermatophyta</taxon>
        <taxon>Magnoliopsida</taxon>
        <taxon>eudicotyledons</taxon>
        <taxon>Gunneridae</taxon>
        <taxon>Pentapetalae</taxon>
        <taxon>asterids</taxon>
        <taxon>campanulids</taxon>
        <taxon>Asterales</taxon>
        <taxon>Asteraceae</taxon>
        <taxon>Carduoideae</taxon>
        <taxon>Cardueae</taxon>
        <taxon>Centaureinae</taxon>
        <taxon>Centaurea</taxon>
    </lineage>
</organism>
<dbReference type="AlphaFoldDB" id="A0AA38TFH6"/>
<dbReference type="EMBL" id="JARYMX010000004">
    <property type="protein sequence ID" value="KAJ9550452.1"/>
    <property type="molecule type" value="Genomic_DNA"/>
</dbReference>
<evidence type="ECO:0000313" key="1">
    <source>
        <dbReference type="EMBL" id="KAJ9550452.1"/>
    </source>
</evidence>
<comment type="caution">
    <text evidence="1">The sequence shown here is derived from an EMBL/GenBank/DDBJ whole genome shotgun (WGS) entry which is preliminary data.</text>
</comment>
<proteinExistence type="predicted"/>
<sequence>MDSNDGDVKKTYDKVKCEANRFSNLRMKDIVLFIDLDHPQGSCSFVNFERRKVDESHGRRDRQVNAEWVAKQIELGKLIRWLLSNICYIYEAISLGFDLTPFLLSASIFSVKIPSFCPAPPRNLSQSIVSNFQSIHAAKEEEPQSTISMISKFQPFCAFSHGKIVSRFPRTIFINLKFVFMPFLVSGDLHLIKQLDGAAEGNYMHMGAGKAWYGVPRDAAVAFEEVIGDHGYGGEINPIDRSPSCSCKTGKIINIKKGQFRASSVQLTSIDHLWNLFGQGLVFDRLLLLQVLTNSAKKVRFAGNQNVMVVREGPCFDTSWYVCGIFDVMFSNLRMKDIVLFIDLDHPQGSCSFVNFERRKAMFEKARRNSRHGAPWLKACVPRHVTPEARHGIFAAISHALENAMTSLWLPRLEAWPCRHATPCAIWNLDFREQIHKYVNQEMLLSKLSLATALVDMYANCGQLEKSKNILNIMTERDIISILRKTNKNSSSTVIPLFSTMRVVTHNQGEDLWLWDAWRSPISNRYFPTDGAIKCLTK</sequence>
<evidence type="ECO:0000313" key="2">
    <source>
        <dbReference type="Proteomes" id="UP001172457"/>
    </source>
</evidence>
<gene>
    <name evidence="1" type="ORF">OSB04_014497</name>
</gene>